<sequence>MTEPRRDPWRAVRKSVAQAVVLFTVVYLFIFGRAALGLGRSRDIERSTAAWTVWTAGIVLMVAGSTLAVQLLRGKEPAATGRRTIWWCAGLWAAGFALASVYSAMVAPPTR</sequence>
<dbReference type="EMBL" id="CP073721">
    <property type="protein sequence ID" value="UWZ38347.1"/>
    <property type="molecule type" value="Genomic_DNA"/>
</dbReference>
<protein>
    <submittedName>
        <fullName evidence="2">Uncharacterized protein</fullName>
    </submittedName>
</protein>
<feature type="transmembrane region" description="Helical" evidence="1">
    <location>
        <begin position="20"/>
        <end position="39"/>
    </location>
</feature>
<gene>
    <name evidence="2" type="ORF">Drose_08920</name>
</gene>
<name>A0ABY5ZA49_9ACTN</name>
<evidence type="ECO:0000256" key="1">
    <source>
        <dbReference type="SAM" id="Phobius"/>
    </source>
</evidence>
<organism evidence="2 3">
    <name type="scientific">Dactylosporangium roseum</name>
    <dbReference type="NCBI Taxonomy" id="47989"/>
    <lineage>
        <taxon>Bacteria</taxon>
        <taxon>Bacillati</taxon>
        <taxon>Actinomycetota</taxon>
        <taxon>Actinomycetes</taxon>
        <taxon>Micromonosporales</taxon>
        <taxon>Micromonosporaceae</taxon>
        <taxon>Dactylosporangium</taxon>
    </lineage>
</organism>
<keyword evidence="1" id="KW-0812">Transmembrane</keyword>
<keyword evidence="1" id="KW-0472">Membrane</keyword>
<evidence type="ECO:0000313" key="2">
    <source>
        <dbReference type="EMBL" id="UWZ38347.1"/>
    </source>
</evidence>
<proteinExistence type="predicted"/>
<dbReference type="Proteomes" id="UP001058271">
    <property type="component" value="Chromosome"/>
</dbReference>
<keyword evidence="1" id="KW-1133">Transmembrane helix</keyword>
<dbReference type="RefSeq" id="WP_260727708.1">
    <property type="nucleotide sequence ID" value="NZ_BAAABS010000033.1"/>
</dbReference>
<reference evidence="2" key="1">
    <citation type="submission" date="2021-04" db="EMBL/GenBank/DDBJ databases">
        <title>Biosynthetic gene clusters of Dactylosporangioum roseum.</title>
        <authorList>
            <person name="Hartkoorn R.C."/>
            <person name="Beaudoing E."/>
            <person name="Hot D."/>
            <person name="Moureu S."/>
        </authorList>
    </citation>
    <scope>NUCLEOTIDE SEQUENCE</scope>
    <source>
        <strain evidence="2">NRRL B-16295</strain>
    </source>
</reference>
<accession>A0ABY5ZA49</accession>
<evidence type="ECO:0000313" key="3">
    <source>
        <dbReference type="Proteomes" id="UP001058271"/>
    </source>
</evidence>
<feature type="transmembrane region" description="Helical" evidence="1">
    <location>
        <begin position="84"/>
        <end position="105"/>
    </location>
</feature>
<feature type="transmembrane region" description="Helical" evidence="1">
    <location>
        <begin position="51"/>
        <end position="72"/>
    </location>
</feature>
<keyword evidence="3" id="KW-1185">Reference proteome</keyword>